<accession>A0A8X6JXD7</accession>
<evidence type="ECO:0000313" key="3">
    <source>
        <dbReference type="Proteomes" id="UP000887116"/>
    </source>
</evidence>
<dbReference type="AlphaFoldDB" id="A0A8X6JXD7"/>
<proteinExistence type="predicted"/>
<reference evidence="2" key="1">
    <citation type="submission" date="2020-07" db="EMBL/GenBank/DDBJ databases">
        <title>Multicomponent nature underlies the extraordinary mechanical properties of spider dragline silk.</title>
        <authorList>
            <person name="Kono N."/>
            <person name="Nakamura H."/>
            <person name="Mori M."/>
            <person name="Yoshida Y."/>
            <person name="Ohtoshi R."/>
            <person name="Malay A.D."/>
            <person name="Moran D.A.P."/>
            <person name="Tomita M."/>
            <person name="Numata K."/>
            <person name="Arakawa K."/>
        </authorList>
    </citation>
    <scope>NUCLEOTIDE SEQUENCE</scope>
</reference>
<feature type="region of interest" description="Disordered" evidence="1">
    <location>
        <begin position="76"/>
        <end position="120"/>
    </location>
</feature>
<feature type="compositionally biased region" description="Basic residues" evidence="1">
    <location>
        <begin position="15"/>
        <end position="25"/>
    </location>
</feature>
<protein>
    <submittedName>
        <fullName evidence="2">Uncharacterized protein</fullName>
    </submittedName>
</protein>
<gene>
    <name evidence="2" type="ORF">TNCT_208011</name>
</gene>
<dbReference type="Proteomes" id="UP000887116">
    <property type="component" value="Unassembled WGS sequence"/>
</dbReference>
<keyword evidence="3" id="KW-1185">Reference proteome</keyword>
<dbReference type="EMBL" id="BMAO01037942">
    <property type="protein sequence ID" value="GFR21396.1"/>
    <property type="molecule type" value="Genomic_DNA"/>
</dbReference>
<evidence type="ECO:0000313" key="2">
    <source>
        <dbReference type="EMBL" id="GFR21396.1"/>
    </source>
</evidence>
<evidence type="ECO:0000256" key="1">
    <source>
        <dbReference type="SAM" id="MobiDB-lite"/>
    </source>
</evidence>
<sequence>MKEDGNVDLHANKIITKKKGIKRRAVCQPVGGSPHKRPSSPPSPSIPEPSFPVPLATREFRKIITKRKVITKRRVELLPVGGSPKKPEIGFQERQTVPPAEGVQTPSMTRRGPQPSPPLL</sequence>
<name>A0A8X6JXD7_TRICU</name>
<comment type="caution">
    <text evidence="2">The sequence shown here is derived from an EMBL/GenBank/DDBJ whole genome shotgun (WGS) entry which is preliminary data.</text>
</comment>
<feature type="compositionally biased region" description="Pro residues" evidence="1">
    <location>
        <begin position="39"/>
        <end position="52"/>
    </location>
</feature>
<organism evidence="2 3">
    <name type="scientific">Trichonephila clavata</name>
    <name type="common">Joro spider</name>
    <name type="synonym">Nephila clavata</name>
    <dbReference type="NCBI Taxonomy" id="2740835"/>
    <lineage>
        <taxon>Eukaryota</taxon>
        <taxon>Metazoa</taxon>
        <taxon>Ecdysozoa</taxon>
        <taxon>Arthropoda</taxon>
        <taxon>Chelicerata</taxon>
        <taxon>Arachnida</taxon>
        <taxon>Araneae</taxon>
        <taxon>Araneomorphae</taxon>
        <taxon>Entelegynae</taxon>
        <taxon>Araneoidea</taxon>
        <taxon>Nephilidae</taxon>
        <taxon>Trichonephila</taxon>
    </lineage>
</organism>
<feature type="region of interest" description="Disordered" evidence="1">
    <location>
        <begin position="1"/>
        <end position="53"/>
    </location>
</feature>
<feature type="compositionally biased region" description="Basic and acidic residues" evidence="1">
    <location>
        <begin position="1"/>
        <end position="11"/>
    </location>
</feature>